<sequence length="36" mass="4147">MLPFLRGGEDSGTERKKTKAYGVDQHIIICHFQKNK</sequence>
<organism evidence="1 2">
    <name type="scientific">Mediterraneibacter gnavus (strain ATCC 29149 / DSM 114966 / JCM 6515 / VPI C7-9)</name>
    <name type="common">Ruminococcus gnavus</name>
    <dbReference type="NCBI Taxonomy" id="411470"/>
    <lineage>
        <taxon>Bacteria</taxon>
        <taxon>Bacillati</taxon>
        <taxon>Bacillota</taxon>
        <taxon>Clostridia</taxon>
        <taxon>Lachnospirales</taxon>
        <taxon>Lachnospiraceae</taxon>
        <taxon>Mediterraneibacter</taxon>
    </lineage>
</organism>
<dbReference type="AlphaFoldDB" id="A7B446"/>
<dbReference type="EMBL" id="AAYG02000018">
    <property type="protein sequence ID" value="EDN77123.1"/>
    <property type="molecule type" value="Genomic_DNA"/>
</dbReference>
<proteinExistence type="predicted"/>
<accession>A7B446</accession>
<reference evidence="1 2" key="1">
    <citation type="submission" date="2007-04" db="EMBL/GenBank/DDBJ databases">
        <authorList>
            <person name="Fulton L."/>
            <person name="Clifton S."/>
            <person name="Fulton B."/>
            <person name="Xu J."/>
            <person name="Minx P."/>
            <person name="Pepin K.H."/>
            <person name="Johnson M."/>
            <person name="Thiruvilangam P."/>
            <person name="Bhonagiri V."/>
            <person name="Nash W.E."/>
            <person name="Mardis E.R."/>
            <person name="Wilson R.K."/>
        </authorList>
    </citation>
    <scope>NUCLEOTIDE SEQUENCE [LARGE SCALE GENOMIC DNA]</scope>
    <source>
        <strain evidence="1 2">ATCC 29149</strain>
    </source>
</reference>
<dbReference type="Proteomes" id="UP000004410">
    <property type="component" value="Unassembled WGS sequence"/>
</dbReference>
<dbReference type="PaxDb" id="411470-RUMGNA_02330"/>
<gene>
    <name evidence="1" type="ORF">RUMGNA_02330</name>
</gene>
<reference evidence="1 2" key="2">
    <citation type="submission" date="2007-06" db="EMBL/GenBank/DDBJ databases">
        <title>Draft genome sequence of Ruminococcus gnavus (ATCC 29149).</title>
        <authorList>
            <person name="Sudarsanam P."/>
            <person name="Ley R."/>
            <person name="Guruge J."/>
            <person name="Turnbaugh P.J."/>
            <person name="Mahowald M."/>
            <person name="Liep D."/>
            <person name="Gordon J."/>
        </authorList>
    </citation>
    <scope>NUCLEOTIDE SEQUENCE [LARGE SCALE GENOMIC DNA]</scope>
    <source>
        <strain evidence="1 2">ATCC 29149</strain>
    </source>
</reference>
<comment type="caution">
    <text evidence="1">The sequence shown here is derived from an EMBL/GenBank/DDBJ whole genome shotgun (WGS) entry which is preliminary data.</text>
</comment>
<evidence type="ECO:0000313" key="1">
    <source>
        <dbReference type="EMBL" id="EDN77123.1"/>
    </source>
</evidence>
<protein>
    <submittedName>
        <fullName evidence="1">Uncharacterized protein</fullName>
    </submittedName>
</protein>
<name>A7B446_MEDG7</name>
<evidence type="ECO:0000313" key="2">
    <source>
        <dbReference type="Proteomes" id="UP000004410"/>
    </source>
</evidence>